<dbReference type="InterPro" id="IPR000182">
    <property type="entry name" value="GNAT_dom"/>
</dbReference>
<accession>A0ABQ1XW21</accession>
<proteinExistence type="predicted"/>
<dbReference type="SUPFAM" id="SSF55729">
    <property type="entry name" value="Acyl-CoA N-acyltransferases (Nat)"/>
    <property type="match status" value="1"/>
</dbReference>
<dbReference type="PANTHER" id="PTHR43451">
    <property type="entry name" value="ACETYLTRANSFERASE (GNAT) FAMILY PROTEIN"/>
    <property type="match status" value="1"/>
</dbReference>
<organism evidence="2 3">
    <name type="scientific">Glycocaulis albus</name>
    <dbReference type="NCBI Taxonomy" id="1382801"/>
    <lineage>
        <taxon>Bacteria</taxon>
        <taxon>Pseudomonadati</taxon>
        <taxon>Pseudomonadota</taxon>
        <taxon>Alphaproteobacteria</taxon>
        <taxon>Maricaulales</taxon>
        <taxon>Maricaulaceae</taxon>
        <taxon>Glycocaulis</taxon>
    </lineage>
</organism>
<dbReference type="Pfam" id="PF13673">
    <property type="entry name" value="Acetyltransf_10"/>
    <property type="match status" value="1"/>
</dbReference>
<dbReference type="Proteomes" id="UP000648722">
    <property type="component" value="Unassembled WGS sequence"/>
</dbReference>
<evidence type="ECO:0000313" key="2">
    <source>
        <dbReference type="EMBL" id="GGH04195.1"/>
    </source>
</evidence>
<dbReference type="InterPro" id="IPR052564">
    <property type="entry name" value="N-acetyltrans/Recomb-assoc"/>
</dbReference>
<dbReference type="EMBL" id="BMFS01000009">
    <property type="protein sequence ID" value="GGH04195.1"/>
    <property type="molecule type" value="Genomic_DNA"/>
</dbReference>
<evidence type="ECO:0000259" key="1">
    <source>
        <dbReference type="PROSITE" id="PS51186"/>
    </source>
</evidence>
<dbReference type="PANTHER" id="PTHR43451:SF1">
    <property type="entry name" value="ACETYLTRANSFERASE"/>
    <property type="match status" value="1"/>
</dbReference>
<name>A0ABQ1XW21_9PROT</name>
<protein>
    <recommendedName>
        <fullName evidence="1">N-acetyltransferase domain-containing protein</fullName>
    </recommendedName>
</protein>
<dbReference type="InterPro" id="IPR016181">
    <property type="entry name" value="Acyl_CoA_acyltransferase"/>
</dbReference>
<comment type="caution">
    <text evidence="2">The sequence shown here is derived from an EMBL/GenBank/DDBJ whole genome shotgun (WGS) entry which is preliminary data.</text>
</comment>
<dbReference type="Gene3D" id="3.40.630.30">
    <property type="match status" value="1"/>
</dbReference>
<dbReference type="RefSeq" id="WP_188452518.1">
    <property type="nucleotide sequence ID" value="NZ_BMFS01000009.1"/>
</dbReference>
<gene>
    <name evidence="2" type="ORF">GCM10007420_20810</name>
</gene>
<feature type="domain" description="N-acetyltransferase" evidence="1">
    <location>
        <begin position="1"/>
        <end position="154"/>
    </location>
</feature>
<dbReference type="PROSITE" id="PS51186">
    <property type="entry name" value="GNAT"/>
    <property type="match status" value="1"/>
</dbReference>
<keyword evidence="3" id="KW-1185">Reference proteome</keyword>
<reference evidence="3" key="1">
    <citation type="journal article" date="2019" name="Int. J. Syst. Evol. Microbiol.">
        <title>The Global Catalogue of Microorganisms (GCM) 10K type strain sequencing project: providing services to taxonomists for standard genome sequencing and annotation.</title>
        <authorList>
            <consortium name="The Broad Institute Genomics Platform"/>
            <consortium name="The Broad Institute Genome Sequencing Center for Infectious Disease"/>
            <person name="Wu L."/>
            <person name="Ma J."/>
        </authorList>
    </citation>
    <scope>NUCLEOTIDE SEQUENCE [LARGE SCALE GENOMIC DNA]</scope>
    <source>
        <strain evidence="3">CGMCC 1.12766</strain>
    </source>
</reference>
<evidence type="ECO:0000313" key="3">
    <source>
        <dbReference type="Proteomes" id="UP000648722"/>
    </source>
</evidence>
<sequence>MLIRDYTCADAKDLVDIFQSAVLEGSAPLYTREQRAAWAARITEGAALHARLEDQTCLVAIGDSGALGFTALQVNGHLDMLFVLPGQRRSGTAGALHDALLERAASAGHAGLSVHASHLARRFLAKRGWQFVRTETVNLHGVTLEHHYMTLQLGHPA</sequence>